<dbReference type="InterPro" id="IPR025347">
    <property type="entry name" value="DUF4251"/>
</dbReference>
<organism evidence="1 2">
    <name type="scientific">Muriicola marianensis</name>
    <dbReference type="NCBI Taxonomy" id="1324801"/>
    <lineage>
        <taxon>Bacteria</taxon>
        <taxon>Pseudomonadati</taxon>
        <taxon>Bacteroidota</taxon>
        <taxon>Flavobacteriia</taxon>
        <taxon>Flavobacteriales</taxon>
        <taxon>Flavobacteriaceae</taxon>
        <taxon>Muriicola</taxon>
    </lineage>
</organism>
<dbReference type="Proteomes" id="UP000625780">
    <property type="component" value="Unassembled WGS sequence"/>
</dbReference>
<evidence type="ECO:0000313" key="2">
    <source>
        <dbReference type="Proteomes" id="UP000625780"/>
    </source>
</evidence>
<protein>
    <recommendedName>
        <fullName evidence="3">DUF4251 domain-containing protein</fullName>
    </recommendedName>
</protein>
<dbReference type="Gene3D" id="2.40.128.410">
    <property type="match status" value="1"/>
</dbReference>
<sequence>MTQGITQVANSGLLMPGSNANRIDLMGNSNYFRVVGDSVFINLPYFGERQIGGGYGNPDVGINFEGVPLSYVLTKEEKDNKYTAEIKVRDEIETLAINLFLFPSGKADIYVNSTHRSSIRYTGELQEAQKELP</sequence>
<reference evidence="2" key="1">
    <citation type="journal article" date="2019" name="Int. J. Syst. Evol. Microbiol.">
        <title>The Global Catalogue of Microorganisms (GCM) 10K type strain sequencing project: providing services to taxonomists for standard genome sequencing and annotation.</title>
        <authorList>
            <consortium name="The Broad Institute Genomics Platform"/>
            <consortium name="The Broad Institute Genome Sequencing Center for Infectious Disease"/>
            <person name="Wu L."/>
            <person name="Ma J."/>
        </authorList>
    </citation>
    <scope>NUCLEOTIDE SEQUENCE [LARGE SCALE GENOMIC DNA]</scope>
    <source>
        <strain evidence="2">CGMCC 1.12606</strain>
    </source>
</reference>
<proteinExistence type="predicted"/>
<keyword evidence="2" id="KW-1185">Reference proteome</keyword>
<evidence type="ECO:0000313" key="1">
    <source>
        <dbReference type="EMBL" id="GGD39186.1"/>
    </source>
</evidence>
<accession>A0ABQ1QR22</accession>
<comment type="caution">
    <text evidence="1">The sequence shown here is derived from an EMBL/GenBank/DDBJ whole genome shotgun (WGS) entry which is preliminary data.</text>
</comment>
<name>A0ABQ1QR22_9FLAO</name>
<dbReference type="EMBL" id="BMFH01000001">
    <property type="protein sequence ID" value="GGD39186.1"/>
    <property type="molecule type" value="Genomic_DNA"/>
</dbReference>
<gene>
    <name evidence="1" type="ORF">GCM10011361_02880</name>
</gene>
<evidence type="ECO:0008006" key="3">
    <source>
        <dbReference type="Google" id="ProtNLM"/>
    </source>
</evidence>
<dbReference type="Pfam" id="PF14059">
    <property type="entry name" value="DUF4251"/>
    <property type="match status" value="1"/>
</dbReference>